<evidence type="ECO:0008006" key="3">
    <source>
        <dbReference type="Google" id="ProtNLM"/>
    </source>
</evidence>
<name>A0ABP7BFG3_9PSEU</name>
<dbReference type="Proteomes" id="UP001500711">
    <property type="component" value="Unassembled WGS sequence"/>
</dbReference>
<comment type="caution">
    <text evidence="1">The sequence shown here is derived from an EMBL/GenBank/DDBJ whole genome shotgun (WGS) entry which is preliminary data.</text>
</comment>
<sequence>MELSQPLAQGNGLPVRTVALRYLLDIGVIDDRIRSTAQAIIDNPQRIASSGGWRTFTDDEQVRAAAFAILR</sequence>
<organism evidence="1 2">
    <name type="scientific">Lentzea roselyniae</name>
    <dbReference type="NCBI Taxonomy" id="531940"/>
    <lineage>
        <taxon>Bacteria</taxon>
        <taxon>Bacillati</taxon>
        <taxon>Actinomycetota</taxon>
        <taxon>Actinomycetes</taxon>
        <taxon>Pseudonocardiales</taxon>
        <taxon>Pseudonocardiaceae</taxon>
        <taxon>Lentzea</taxon>
    </lineage>
</organism>
<evidence type="ECO:0000313" key="1">
    <source>
        <dbReference type="EMBL" id="GAA3659136.1"/>
    </source>
</evidence>
<reference evidence="2" key="1">
    <citation type="journal article" date="2019" name="Int. J. Syst. Evol. Microbiol.">
        <title>The Global Catalogue of Microorganisms (GCM) 10K type strain sequencing project: providing services to taxonomists for standard genome sequencing and annotation.</title>
        <authorList>
            <consortium name="The Broad Institute Genomics Platform"/>
            <consortium name="The Broad Institute Genome Sequencing Center for Infectious Disease"/>
            <person name="Wu L."/>
            <person name="Ma J."/>
        </authorList>
    </citation>
    <scope>NUCLEOTIDE SEQUENCE [LARGE SCALE GENOMIC DNA]</scope>
    <source>
        <strain evidence="2">JCM 17494</strain>
    </source>
</reference>
<evidence type="ECO:0000313" key="2">
    <source>
        <dbReference type="Proteomes" id="UP001500711"/>
    </source>
</evidence>
<dbReference type="EMBL" id="BAABBE010000015">
    <property type="protein sequence ID" value="GAA3659136.1"/>
    <property type="molecule type" value="Genomic_DNA"/>
</dbReference>
<proteinExistence type="predicted"/>
<protein>
    <recommendedName>
        <fullName evidence="3">Aldo/keto reductase family protein</fullName>
    </recommendedName>
</protein>
<keyword evidence="2" id="KW-1185">Reference proteome</keyword>
<gene>
    <name evidence="1" type="ORF">GCM10022267_51540</name>
</gene>
<accession>A0ABP7BFG3</accession>